<comment type="caution">
    <text evidence="2">The sequence shown here is derived from an EMBL/GenBank/DDBJ whole genome shotgun (WGS) entry which is preliminary data.</text>
</comment>
<evidence type="ECO:0000313" key="2">
    <source>
        <dbReference type="EMBL" id="MCW6535299.1"/>
    </source>
</evidence>
<dbReference type="PROSITE" id="PS51257">
    <property type="entry name" value="PROKAR_LIPOPROTEIN"/>
    <property type="match status" value="1"/>
</dbReference>
<feature type="signal peptide" evidence="1">
    <location>
        <begin position="1"/>
        <end position="22"/>
    </location>
</feature>
<dbReference type="AlphaFoldDB" id="A0AA41ZE86"/>
<evidence type="ECO:0000313" key="3">
    <source>
        <dbReference type="Proteomes" id="UP001165565"/>
    </source>
</evidence>
<reference evidence="2" key="1">
    <citation type="submission" date="2022-06" db="EMBL/GenBank/DDBJ databases">
        <title>Sphingomonas sp. nov. isolated from rhizosphere soil of tomato.</title>
        <authorList>
            <person name="Dong H."/>
            <person name="Gao R."/>
        </authorList>
    </citation>
    <scope>NUCLEOTIDE SEQUENCE</scope>
    <source>
        <strain evidence="2">MMSM24</strain>
    </source>
</reference>
<evidence type="ECO:0008006" key="4">
    <source>
        <dbReference type="Google" id="ProtNLM"/>
    </source>
</evidence>
<keyword evidence="1" id="KW-0732">Signal</keyword>
<protein>
    <recommendedName>
        <fullName evidence="4">Lipoprotein</fullName>
    </recommendedName>
</protein>
<name>A0AA41ZE86_9SPHN</name>
<dbReference type="RefSeq" id="WP_265268948.1">
    <property type="nucleotide sequence ID" value="NZ_JANFAU010000002.1"/>
</dbReference>
<feature type="chain" id="PRO_5041373745" description="Lipoprotein" evidence="1">
    <location>
        <begin position="23"/>
        <end position="110"/>
    </location>
</feature>
<evidence type="ECO:0000256" key="1">
    <source>
        <dbReference type="SAM" id="SignalP"/>
    </source>
</evidence>
<proteinExistence type="predicted"/>
<accession>A0AA41ZE86</accession>
<gene>
    <name evidence="2" type="ORF">NEE01_10950</name>
</gene>
<sequence>MKAIIVFPLVALLGACSGHSGASDNHAAAATNLQDTGAIVEKLPPGQQWGVFMRAIRDAGLSCQDVIDAVRVGDENGVPTWRAKCDDGVEHLVSIKKGGVAIVTSRPDGR</sequence>
<dbReference type="Proteomes" id="UP001165565">
    <property type="component" value="Unassembled WGS sequence"/>
</dbReference>
<keyword evidence="3" id="KW-1185">Reference proteome</keyword>
<dbReference type="EMBL" id="JANFAV010000006">
    <property type="protein sequence ID" value="MCW6535299.1"/>
    <property type="molecule type" value="Genomic_DNA"/>
</dbReference>
<organism evidence="2 3">
    <name type="scientific">Sphingomonas lycopersici</name>
    <dbReference type="NCBI Taxonomy" id="2951807"/>
    <lineage>
        <taxon>Bacteria</taxon>
        <taxon>Pseudomonadati</taxon>
        <taxon>Pseudomonadota</taxon>
        <taxon>Alphaproteobacteria</taxon>
        <taxon>Sphingomonadales</taxon>
        <taxon>Sphingomonadaceae</taxon>
        <taxon>Sphingomonas</taxon>
    </lineage>
</organism>